<accession>A0A9D1AKK6</accession>
<dbReference type="InterPro" id="IPR006680">
    <property type="entry name" value="Amidohydro-rel"/>
</dbReference>
<reference evidence="5" key="2">
    <citation type="journal article" date="2021" name="PeerJ">
        <title>Extensive microbial diversity within the chicken gut microbiome revealed by metagenomics and culture.</title>
        <authorList>
            <person name="Gilroy R."/>
            <person name="Ravi A."/>
            <person name="Getino M."/>
            <person name="Pursley I."/>
            <person name="Horton D.L."/>
            <person name="Alikhan N.F."/>
            <person name="Baker D."/>
            <person name="Gharbi K."/>
            <person name="Hall N."/>
            <person name="Watson M."/>
            <person name="Adriaenssens E.M."/>
            <person name="Foster-Nyarko E."/>
            <person name="Jarju S."/>
            <person name="Secka A."/>
            <person name="Antonio M."/>
            <person name="Oren A."/>
            <person name="Chaudhuri R.R."/>
            <person name="La Ragione R."/>
            <person name="Hildebrand F."/>
            <person name="Pallen M.J."/>
        </authorList>
    </citation>
    <scope>NUCLEOTIDE SEQUENCE</scope>
    <source>
        <strain evidence="5">CHK184-25365</strain>
    </source>
</reference>
<dbReference type="PANTHER" id="PTHR43794:SF11">
    <property type="entry name" value="AMIDOHYDROLASE-RELATED DOMAIN-CONTAINING PROTEIN"/>
    <property type="match status" value="1"/>
</dbReference>
<dbReference type="Gene3D" id="3.20.20.140">
    <property type="entry name" value="Metal-dependent hydrolases"/>
    <property type="match status" value="1"/>
</dbReference>
<keyword evidence="2" id="KW-0378">Hydrolase</keyword>
<dbReference type="Pfam" id="PF01979">
    <property type="entry name" value="Amidohydro_1"/>
    <property type="match status" value="1"/>
</dbReference>
<dbReference type="InterPro" id="IPR050287">
    <property type="entry name" value="MTA/SAH_deaminase"/>
</dbReference>
<comment type="caution">
    <text evidence="5">The sequence shown here is derived from an EMBL/GenBank/DDBJ whole genome shotgun (WGS) entry which is preliminary data.</text>
</comment>
<evidence type="ECO:0000256" key="2">
    <source>
        <dbReference type="ARBA" id="ARBA00022801"/>
    </source>
</evidence>
<name>A0A9D1AKK6_9FIRM</name>
<gene>
    <name evidence="5" type="ORF">IAB36_03395</name>
</gene>
<dbReference type="GO" id="GO:0046872">
    <property type="term" value="F:metal ion binding"/>
    <property type="evidence" value="ECO:0007669"/>
    <property type="project" value="UniProtKB-KW"/>
</dbReference>
<evidence type="ECO:0000313" key="5">
    <source>
        <dbReference type="EMBL" id="HIR40854.1"/>
    </source>
</evidence>
<dbReference type="PANTHER" id="PTHR43794">
    <property type="entry name" value="AMINOHYDROLASE SSNA-RELATED"/>
    <property type="match status" value="1"/>
</dbReference>
<evidence type="ECO:0000256" key="1">
    <source>
        <dbReference type="ARBA" id="ARBA00022723"/>
    </source>
</evidence>
<protein>
    <submittedName>
        <fullName evidence="5">Amidohydrolase</fullName>
    </submittedName>
</protein>
<dbReference type="Gene3D" id="2.30.40.10">
    <property type="entry name" value="Urease, subunit C, domain 1"/>
    <property type="match status" value="1"/>
</dbReference>
<keyword evidence="1" id="KW-0479">Metal-binding</keyword>
<evidence type="ECO:0000259" key="4">
    <source>
        <dbReference type="Pfam" id="PF01979"/>
    </source>
</evidence>
<dbReference type="Proteomes" id="UP000886749">
    <property type="component" value="Unassembled WGS sequence"/>
</dbReference>
<evidence type="ECO:0000313" key="6">
    <source>
        <dbReference type="Proteomes" id="UP000886749"/>
    </source>
</evidence>
<dbReference type="SUPFAM" id="SSF51556">
    <property type="entry name" value="Metallo-dependent hydrolases"/>
    <property type="match status" value="1"/>
</dbReference>
<keyword evidence="3" id="KW-0862">Zinc</keyword>
<dbReference type="CDD" id="cd01298">
    <property type="entry name" value="ATZ_TRZ_like"/>
    <property type="match status" value="1"/>
</dbReference>
<dbReference type="FunFam" id="3.20.20.140:FF:000014">
    <property type="entry name" value="5-methylthioadenosine/S-adenosylhomocysteine deaminase"/>
    <property type="match status" value="1"/>
</dbReference>
<dbReference type="EMBL" id="DVGY01000078">
    <property type="protein sequence ID" value="HIR40854.1"/>
    <property type="molecule type" value="Genomic_DNA"/>
</dbReference>
<dbReference type="GO" id="GO:0016814">
    <property type="term" value="F:hydrolase activity, acting on carbon-nitrogen (but not peptide) bonds, in cyclic amidines"/>
    <property type="evidence" value="ECO:0007669"/>
    <property type="project" value="UniProtKB-ARBA"/>
</dbReference>
<sequence length="432" mass="48013">MLFSDITILAPDFTLREHQYVAVKDHTICYVGEEKPSEDYGTVYHGTDKLLLPGLVNTHSHSPMTLLRGYAENLPLDRWLNEKVFPFEDRIQGEDAYYAVLLSIAEMLRTGTTSFSDMYFFSENVAKAVGDSGIKCNFSRSIVSFADGDIHDLPSFQESEAIFRDYHGAFDGRFLVDMSLHAEYTNQVSIMEQFAQAAKEHNLRVQIHLSETKKEHEECKQRHGGLTPTQVFAKAGVLDQPTIAAHCVWVEDSDMELLAQKGVTVATCPASNLKLGSGVCNLPKLMEHGVKITIGTDSAASNNNLNLWKELYLAALLPKGISHDPTVVTPRQVLEMATIQGYASQGRTDCGKIQPGCRADLTVLDLSGPHLSPATDPLNNLIYAVNGFDTLLTMVDGKVLYQNGEYPTIDLERVKYEVSRRTHRIIGEVNQE</sequence>
<dbReference type="GO" id="GO:0019239">
    <property type="term" value="F:deaminase activity"/>
    <property type="evidence" value="ECO:0007669"/>
    <property type="project" value="UniProtKB-ARBA"/>
</dbReference>
<organism evidence="5 6">
    <name type="scientific">Candidatus Egerieicola pullicola</name>
    <dbReference type="NCBI Taxonomy" id="2840775"/>
    <lineage>
        <taxon>Bacteria</taxon>
        <taxon>Bacillati</taxon>
        <taxon>Bacillota</taxon>
        <taxon>Clostridia</taxon>
        <taxon>Eubacteriales</taxon>
        <taxon>Oscillospiraceae</taxon>
        <taxon>Oscillospiraceae incertae sedis</taxon>
        <taxon>Candidatus Egerieicola</taxon>
    </lineage>
</organism>
<evidence type="ECO:0000256" key="3">
    <source>
        <dbReference type="ARBA" id="ARBA00022833"/>
    </source>
</evidence>
<dbReference type="SUPFAM" id="SSF51338">
    <property type="entry name" value="Composite domain of metallo-dependent hydrolases"/>
    <property type="match status" value="1"/>
</dbReference>
<dbReference type="InterPro" id="IPR011059">
    <property type="entry name" value="Metal-dep_hydrolase_composite"/>
</dbReference>
<feature type="domain" description="Amidohydrolase-related" evidence="4">
    <location>
        <begin position="51"/>
        <end position="399"/>
    </location>
</feature>
<proteinExistence type="predicted"/>
<dbReference type="InterPro" id="IPR032466">
    <property type="entry name" value="Metal_Hydrolase"/>
</dbReference>
<dbReference type="AlphaFoldDB" id="A0A9D1AKK6"/>
<reference evidence="5" key="1">
    <citation type="submission" date="2020-10" db="EMBL/GenBank/DDBJ databases">
        <authorList>
            <person name="Gilroy R."/>
        </authorList>
    </citation>
    <scope>NUCLEOTIDE SEQUENCE</scope>
    <source>
        <strain evidence="5">CHK184-25365</strain>
    </source>
</reference>